<accession>A0A1H1BUX4</accession>
<sequence>MEPTDARDSGASGPDESNATVFAHQTSPDRTVFSERGNADGWIAISADAVTSIER</sequence>
<gene>
    <name evidence="2" type="ORF">SAMN05216278_1967</name>
</gene>
<dbReference type="AlphaFoldDB" id="A0A1H1BUX4"/>
<dbReference type="Proteomes" id="UP000199289">
    <property type="component" value="Unassembled WGS sequence"/>
</dbReference>
<evidence type="ECO:0000256" key="1">
    <source>
        <dbReference type="SAM" id="MobiDB-lite"/>
    </source>
</evidence>
<feature type="compositionally biased region" description="Polar residues" evidence="1">
    <location>
        <begin position="15"/>
        <end position="29"/>
    </location>
</feature>
<dbReference type="RefSeq" id="WP_175454418.1">
    <property type="nucleotide sequence ID" value="NZ_FNKQ01000002.1"/>
</dbReference>
<organism evidence="2 3">
    <name type="scientific">Halopelagius longus</name>
    <dbReference type="NCBI Taxonomy" id="1236180"/>
    <lineage>
        <taxon>Archaea</taxon>
        <taxon>Methanobacteriati</taxon>
        <taxon>Methanobacteriota</taxon>
        <taxon>Stenosarchaea group</taxon>
        <taxon>Halobacteria</taxon>
        <taxon>Halobacteriales</taxon>
        <taxon>Haloferacaceae</taxon>
    </lineage>
</organism>
<protein>
    <submittedName>
        <fullName evidence="2">Uncharacterized protein</fullName>
    </submittedName>
</protein>
<reference evidence="3" key="1">
    <citation type="submission" date="2016-10" db="EMBL/GenBank/DDBJ databases">
        <authorList>
            <person name="Varghese N."/>
            <person name="Submissions S."/>
        </authorList>
    </citation>
    <scope>NUCLEOTIDE SEQUENCE [LARGE SCALE GENOMIC DNA]</scope>
    <source>
        <strain evidence="3">CGMCC 1.12397</strain>
    </source>
</reference>
<dbReference type="OrthoDB" id="204433at2157"/>
<feature type="region of interest" description="Disordered" evidence="1">
    <location>
        <begin position="1"/>
        <end position="34"/>
    </location>
</feature>
<proteinExistence type="predicted"/>
<evidence type="ECO:0000313" key="2">
    <source>
        <dbReference type="EMBL" id="SDQ55743.1"/>
    </source>
</evidence>
<evidence type="ECO:0000313" key="3">
    <source>
        <dbReference type="Proteomes" id="UP000199289"/>
    </source>
</evidence>
<name>A0A1H1BUX4_9EURY</name>
<dbReference type="EMBL" id="FNKQ01000002">
    <property type="protein sequence ID" value="SDQ55743.1"/>
    <property type="molecule type" value="Genomic_DNA"/>
</dbReference>